<dbReference type="EMBL" id="CM042034">
    <property type="protein sequence ID" value="KAI3760539.1"/>
    <property type="molecule type" value="Genomic_DNA"/>
</dbReference>
<evidence type="ECO:0000313" key="1">
    <source>
        <dbReference type="EMBL" id="KAI3760539.1"/>
    </source>
</evidence>
<sequence>MQVGMSDIGSTPIRGESGLGRNGQRTRRVAGRLIDIVGYLDWVAMSLLCPLHDSHKLINTISTMNVMTTIPQPIVCSTVHMNRYSHLLTSLSASSSLSHVKQIHAQILRSGLDRSNSLIIKLVLSACTLYSPSFDYALSVFYQMHNPEPHLSNKLLRELSRSIKPEKALLAYAKMREQGFIVDSFSLPPLLKASTRISALSEGMELHGFASKMDFVSDPFVQTGLVAMYSACGHIEDARLMFDKMPERDIVAWNIMIDGYCGSGLYHSVLPLIEEMKRSNVKPDEKIFSTVVSACGRAGNLDFGKAFHEFITENEVMVDYNLQCALVIMYAGCGSMDMATNMFKNLSPKNIVVSTAMITGYSKAGQIEAARLIFDQMTEKDLICWSAMISRYADGVQPQKALQLFDKMLTSGVKPDQVTMLSVISACASLGALDNAITIQSYIDENRFSGVLPVNNALIDMYAKCGELDRARQVFAQMHKRNVITWSSMIGAYAVHGDASNALDLFHEMKSQKVEPNSVTFVGLLYACSHAGLVEEGRKIFASMVNDYNITPKREHYGCMVDLYGRANLLKEALEVIEQMPMAPNVVIWGSLMAACRIYNEVELGEFAAKQVLELDPCHDGAHIFLSNIYAKERKWENVGEIRKLMQNKGVVKQRGCSRIEQDGEIHEFLTADKTHARVNEIYEKLDAVVSELEVAGYTPNMSCVLVDLDEEEKTKALLWHSEKLALCFGLLRQKRGSCIRIIKNLRVCEDCHNFMKLASKVYGVQIIVRDRTRFHRYEDGVCSCKDYW</sequence>
<reference evidence="2" key="1">
    <citation type="journal article" date="2022" name="Mol. Ecol. Resour.">
        <title>The genomes of chicory, endive, great burdock and yacon provide insights into Asteraceae palaeo-polyploidization history and plant inulin production.</title>
        <authorList>
            <person name="Fan W."/>
            <person name="Wang S."/>
            <person name="Wang H."/>
            <person name="Wang A."/>
            <person name="Jiang F."/>
            <person name="Liu H."/>
            <person name="Zhao H."/>
            <person name="Xu D."/>
            <person name="Zhang Y."/>
        </authorList>
    </citation>
    <scope>NUCLEOTIDE SEQUENCE [LARGE SCALE GENOMIC DNA]</scope>
    <source>
        <strain evidence="2">cv. Yunnan</strain>
    </source>
</reference>
<comment type="caution">
    <text evidence="1">The sequence shown here is derived from an EMBL/GenBank/DDBJ whole genome shotgun (WGS) entry which is preliminary data.</text>
</comment>
<accession>A0ACB9ENF0</accession>
<dbReference type="Proteomes" id="UP001056120">
    <property type="component" value="Linkage Group LG17"/>
</dbReference>
<reference evidence="1 2" key="2">
    <citation type="journal article" date="2022" name="Mol. Ecol. Resour.">
        <title>The genomes of chicory, endive, great burdock and yacon provide insights into Asteraceae paleo-polyploidization history and plant inulin production.</title>
        <authorList>
            <person name="Fan W."/>
            <person name="Wang S."/>
            <person name="Wang H."/>
            <person name="Wang A."/>
            <person name="Jiang F."/>
            <person name="Liu H."/>
            <person name="Zhao H."/>
            <person name="Xu D."/>
            <person name="Zhang Y."/>
        </authorList>
    </citation>
    <scope>NUCLEOTIDE SEQUENCE [LARGE SCALE GENOMIC DNA]</scope>
    <source>
        <strain evidence="2">cv. Yunnan</strain>
        <tissue evidence="1">Leaves</tissue>
    </source>
</reference>
<proteinExistence type="predicted"/>
<name>A0ACB9ENF0_9ASTR</name>
<keyword evidence="2" id="KW-1185">Reference proteome</keyword>
<protein>
    <submittedName>
        <fullName evidence="1">Uncharacterized protein</fullName>
    </submittedName>
</protein>
<gene>
    <name evidence="1" type="ORF">L1987_50935</name>
</gene>
<evidence type="ECO:0000313" key="2">
    <source>
        <dbReference type="Proteomes" id="UP001056120"/>
    </source>
</evidence>
<organism evidence="1 2">
    <name type="scientific">Smallanthus sonchifolius</name>
    <dbReference type="NCBI Taxonomy" id="185202"/>
    <lineage>
        <taxon>Eukaryota</taxon>
        <taxon>Viridiplantae</taxon>
        <taxon>Streptophyta</taxon>
        <taxon>Embryophyta</taxon>
        <taxon>Tracheophyta</taxon>
        <taxon>Spermatophyta</taxon>
        <taxon>Magnoliopsida</taxon>
        <taxon>eudicotyledons</taxon>
        <taxon>Gunneridae</taxon>
        <taxon>Pentapetalae</taxon>
        <taxon>asterids</taxon>
        <taxon>campanulids</taxon>
        <taxon>Asterales</taxon>
        <taxon>Asteraceae</taxon>
        <taxon>Asteroideae</taxon>
        <taxon>Heliantheae alliance</taxon>
        <taxon>Millerieae</taxon>
        <taxon>Smallanthus</taxon>
    </lineage>
</organism>